<gene>
    <name evidence="1" type="ORF">PSON_ATCC_30995.1.T2230017</name>
</gene>
<reference evidence="1" key="1">
    <citation type="submission" date="2021-01" db="EMBL/GenBank/DDBJ databases">
        <authorList>
            <consortium name="Genoscope - CEA"/>
            <person name="William W."/>
        </authorList>
    </citation>
    <scope>NUCLEOTIDE SEQUENCE</scope>
</reference>
<evidence type="ECO:0000313" key="1">
    <source>
        <dbReference type="EMBL" id="CAD8129446.1"/>
    </source>
</evidence>
<dbReference type="AlphaFoldDB" id="A0A8S1RMN8"/>
<organism evidence="1 2">
    <name type="scientific">Paramecium sonneborni</name>
    <dbReference type="NCBI Taxonomy" id="65129"/>
    <lineage>
        <taxon>Eukaryota</taxon>
        <taxon>Sar</taxon>
        <taxon>Alveolata</taxon>
        <taxon>Ciliophora</taxon>
        <taxon>Intramacronucleata</taxon>
        <taxon>Oligohymenophorea</taxon>
        <taxon>Peniculida</taxon>
        <taxon>Parameciidae</taxon>
        <taxon>Paramecium</taxon>
    </lineage>
</organism>
<name>A0A8S1RMN8_9CILI</name>
<keyword evidence="2" id="KW-1185">Reference proteome</keyword>
<dbReference type="Proteomes" id="UP000692954">
    <property type="component" value="Unassembled WGS sequence"/>
</dbReference>
<evidence type="ECO:0000313" key="2">
    <source>
        <dbReference type="Proteomes" id="UP000692954"/>
    </source>
</evidence>
<sequence length="99" mass="12717">MVLQDFFKIIQIQKIFLRVRMQNMLILQEKIMENFRLNNLFFLELVPQRVELEYLITWDIKPKQMHLEYFRNYEKYKYGWINFTKYNFYFFKCKFQQFI</sequence>
<accession>A0A8S1RMN8</accession>
<proteinExistence type="predicted"/>
<dbReference type="EMBL" id="CAJJDN010000223">
    <property type="protein sequence ID" value="CAD8129446.1"/>
    <property type="molecule type" value="Genomic_DNA"/>
</dbReference>
<comment type="caution">
    <text evidence="1">The sequence shown here is derived from an EMBL/GenBank/DDBJ whole genome shotgun (WGS) entry which is preliminary data.</text>
</comment>
<protein>
    <submittedName>
        <fullName evidence="1">Uncharacterized protein</fullName>
    </submittedName>
</protein>